<reference evidence="2" key="2">
    <citation type="submission" date="2021-03" db="UniProtKB">
        <authorList>
            <consortium name="EnsemblPlants"/>
        </authorList>
    </citation>
    <scope>IDENTIFICATION</scope>
</reference>
<dbReference type="AlphaFoldDB" id="A0A803M4G8"/>
<dbReference type="Proteomes" id="UP000596660">
    <property type="component" value="Unplaced"/>
</dbReference>
<dbReference type="InterPro" id="IPR026960">
    <property type="entry name" value="RVT-Znf"/>
</dbReference>
<sequence length="167" mass="19065">MAVKDRLRYRHITTDATCQLCGVNETIYHTLFECVVAKEIWHYSEYKTNLEDAPNDNFAELWLWLCKKYDAEVVCSMAALMWAAWRGRNLIMFQGENPNSVLLAAGFARIVHDYNGYAKKVLLPPSVLRQNDAATSWKKPCLGCVKANSDAHILEGCKARLEVVVYF</sequence>
<protein>
    <recommendedName>
        <fullName evidence="1">Reverse transcriptase zinc-binding domain-containing protein</fullName>
    </recommendedName>
</protein>
<keyword evidence="3" id="KW-1185">Reference proteome</keyword>
<evidence type="ECO:0000313" key="3">
    <source>
        <dbReference type="Proteomes" id="UP000596660"/>
    </source>
</evidence>
<proteinExistence type="predicted"/>
<organism evidence="2 3">
    <name type="scientific">Chenopodium quinoa</name>
    <name type="common">Quinoa</name>
    <dbReference type="NCBI Taxonomy" id="63459"/>
    <lineage>
        <taxon>Eukaryota</taxon>
        <taxon>Viridiplantae</taxon>
        <taxon>Streptophyta</taxon>
        <taxon>Embryophyta</taxon>
        <taxon>Tracheophyta</taxon>
        <taxon>Spermatophyta</taxon>
        <taxon>Magnoliopsida</taxon>
        <taxon>eudicotyledons</taxon>
        <taxon>Gunneridae</taxon>
        <taxon>Pentapetalae</taxon>
        <taxon>Caryophyllales</taxon>
        <taxon>Chenopodiaceae</taxon>
        <taxon>Chenopodioideae</taxon>
        <taxon>Atripliceae</taxon>
        <taxon>Chenopodium</taxon>
    </lineage>
</organism>
<evidence type="ECO:0000313" key="2">
    <source>
        <dbReference type="EnsemblPlants" id="AUR62023341-RA:cds"/>
    </source>
</evidence>
<dbReference type="EnsemblPlants" id="AUR62023341-RA">
    <property type="protein sequence ID" value="AUR62023341-RA:cds"/>
    <property type="gene ID" value="AUR62023341"/>
</dbReference>
<name>A0A803M4G8_CHEQI</name>
<reference evidence="2" key="1">
    <citation type="journal article" date="2017" name="Nature">
        <title>The genome of Chenopodium quinoa.</title>
        <authorList>
            <person name="Jarvis D.E."/>
            <person name="Ho Y.S."/>
            <person name="Lightfoot D.J."/>
            <person name="Schmoeckel S.M."/>
            <person name="Li B."/>
            <person name="Borm T.J.A."/>
            <person name="Ohyanagi H."/>
            <person name="Mineta K."/>
            <person name="Michell C.T."/>
            <person name="Saber N."/>
            <person name="Kharbatia N.M."/>
            <person name="Rupper R.R."/>
            <person name="Sharp A.R."/>
            <person name="Dally N."/>
            <person name="Boughton B.A."/>
            <person name="Woo Y.H."/>
            <person name="Gao G."/>
            <person name="Schijlen E.G.W.M."/>
            <person name="Guo X."/>
            <person name="Momin A.A."/>
            <person name="Negrao S."/>
            <person name="Al-Babili S."/>
            <person name="Gehring C."/>
            <person name="Roessner U."/>
            <person name="Jung C."/>
            <person name="Murphy K."/>
            <person name="Arold S.T."/>
            <person name="Gojobori T."/>
            <person name="van der Linden C.G."/>
            <person name="van Loo E.N."/>
            <person name="Jellen E.N."/>
            <person name="Maughan P.J."/>
            <person name="Tester M."/>
        </authorList>
    </citation>
    <scope>NUCLEOTIDE SEQUENCE [LARGE SCALE GENOMIC DNA]</scope>
    <source>
        <strain evidence="2">cv. PI 614886</strain>
    </source>
</reference>
<evidence type="ECO:0000259" key="1">
    <source>
        <dbReference type="Pfam" id="PF13966"/>
    </source>
</evidence>
<feature type="domain" description="Reverse transcriptase zinc-binding" evidence="1">
    <location>
        <begin position="2"/>
        <end position="41"/>
    </location>
</feature>
<dbReference type="Pfam" id="PF13966">
    <property type="entry name" value="zf-RVT"/>
    <property type="match status" value="1"/>
</dbReference>
<dbReference type="Gramene" id="AUR62023341-RA">
    <property type="protein sequence ID" value="AUR62023341-RA:cds"/>
    <property type="gene ID" value="AUR62023341"/>
</dbReference>
<accession>A0A803M4G8</accession>